<comment type="subunit">
    <text evidence="3">Homodimer.</text>
</comment>
<dbReference type="GO" id="GO:1901605">
    <property type="term" value="P:alpha-amino acid metabolic process"/>
    <property type="evidence" value="ECO:0007669"/>
    <property type="project" value="TreeGrafter"/>
</dbReference>
<evidence type="ECO:0000256" key="1">
    <source>
        <dbReference type="ARBA" id="ARBA00001933"/>
    </source>
</evidence>
<evidence type="ECO:0000313" key="9">
    <source>
        <dbReference type="Proteomes" id="UP000503162"/>
    </source>
</evidence>
<evidence type="ECO:0000256" key="5">
    <source>
        <dbReference type="ARBA" id="ARBA00022679"/>
    </source>
</evidence>
<dbReference type="Gene3D" id="3.90.1150.10">
    <property type="entry name" value="Aspartate Aminotransferase, domain 1"/>
    <property type="match status" value="1"/>
</dbReference>
<evidence type="ECO:0000256" key="2">
    <source>
        <dbReference type="ARBA" id="ARBA00007441"/>
    </source>
</evidence>
<protein>
    <submittedName>
        <fullName evidence="8">PLP-dependent aminotransferase family protein</fullName>
    </submittedName>
</protein>
<dbReference type="GO" id="GO:0008483">
    <property type="term" value="F:transaminase activity"/>
    <property type="evidence" value="ECO:0007669"/>
    <property type="project" value="UniProtKB-KW"/>
</dbReference>
<organism evidence="8 9">
    <name type="scientific">Hydrogenophaga crocea</name>
    <dbReference type="NCBI Taxonomy" id="2716225"/>
    <lineage>
        <taxon>Bacteria</taxon>
        <taxon>Pseudomonadati</taxon>
        <taxon>Pseudomonadota</taxon>
        <taxon>Betaproteobacteria</taxon>
        <taxon>Burkholderiales</taxon>
        <taxon>Comamonadaceae</taxon>
        <taxon>Hydrogenophaga</taxon>
    </lineage>
</organism>
<keyword evidence="6" id="KW-0663">Pyridoxal phosphate</keyword>
<comment type="cofactor">
    <cofactor evidence="1">
        <name>pyridoxal 5'-phosphate</name>
        <dbReference type="ChEBI" id="CHEBI:597326"/>
    </cofactor>
</comment>
<dbReference type="PANTHER" id="PTHR42790:SF19">
    <property type="entry name" value="KYNURENINE_ALPHA-AMINOADIPATE AMINOTRANSFERASE, MITOCHONDRIAL"/>
    <property type="match status" value="1"/>
</dbReference>
<dbReference type="InterPro" id="IPR015424">
    <property type="entry name" value="PyrdxlP-dep_Trfase"/>
</dbReference>
<dbReference type="AlphaFoldDB" id="A0A6G8IF44"/>
<dbReference type="EMBL" id="CP049989">
    <property type="protein sequence ID" value="QIM51731.1"/>
    <property type="molecule type" value="Genomic_DNA"/>
</dbReference>
<dbReference type="InterPro" id="IPR004839">
    <property type="entry name" value="Aminotransferase_I/II_large"/>
</dbReference>
<dbReference type="CDD" id="cd00609">
    <property type="entry name" value="AAT_like"/>
    <property type="match status" value="1"/>
</dbReference>
<name>A0A6G8IF44_9BURK</name>
<evidence type="ECO:0000256" key="6">
    <source>
        <dbReference type="ARBA" id="ARBA00022898"/>
    </source>
</evidence>
<evidence type="ECO:0000256" key="3">
    <source>
        <dbReference type="ARBA" id="ARBA00011738"/>
    </source>
</evidence>
<dbReference type="InterPro" id="IPR050859">
    <property type="entry name" value="Class-I_PLP-dep_aminotransf"/>
</dbReference>
<reference evidence="8 9" key="1">
    <citation type="submission" date="2020-03" db="EMBL/GenBank/DDBJ databases">
        <title>Hydrogenophaga sp. nov. isolated from cyanobacterial mat.</title>
        <authorList>
            <person name="Thorat V."/>
            <person name="Kirdat K."/>
            <person name="Tiwarekar B."/>
            <person name="Costa E.D."/>
            <person name="Yadav A."/>
        </authorList>
    </citation>
    <scope>NUCLEOTIDE SEQUENCE [LARGE SCALE GENOMIC DNA]</scope>
    <source>
        <strain evidence="8 9">BA0156</strain>
    </source>
</reference>
<dbReference type="SUPFAM" id="SSF53383">
    <property type="entry name" value="PLP-dependent transferases"/>
    <property type="match status" value="1"/>
</dbReference>
<sequence length="412" mass="44781">MDAGKFDGLSWVATSARRSDVRDLLHHASREGMISFAGGLPDAELFDLAGINRAIDLIQSRSMRRALQYGATEGQPGLRSAVAELMRRRGVPALPDDLLITTGSQQGLDLLARALVNPGDLVAIESPTYLAAVNALELARPRFLTVPTTPNGLDVDALVSGQARPKLLYVVPTFSNPCGAQMPLEARIKLLKWAADNKVFVIEDDPYGELRFPGAHAVPSLYQLASHQAGAHGWVAYLSTLSKCMAPGLRIGWMLAPATVLDACVRIKQAMDLHTSSLVQEVAAAYLQSGLMDAAVERMRVTYESRYRAMRESLEDAFGERLTVGEAEGGMFLWARFNDGTRTRALLSEAIRDNVMFVPGSAFYAQGDLGTSELRLSFVTNPPDRIREGVQRLRNAHGRLHVAAACDATVHS</sequence>
<dbReference type="Pfam" id="PF00155">
    <property type="entry name" value="Aminotran_1_2"/>
    <property type="match status" value="1"/>
</dbReference>
<dbReference type="InterPro" id="IPR015422">
    <property type="entry name" value="PyrdxlP-dep_Trfase_small"/>
</dbReference>
<keyword evidence="9" id="KW-1185">Reference proteome</keyword>
<accession>A0A6G8IF44</accession>
<dbReference type="FunFam" id="3.40.640.10:FF:000053">
    <property type="entry name" value="Aminotransferase, class I"/>
    <property type="match status" value="1"/>
</dbReference>
<evidence type="ECO:0000256" key="4">
    <source>
        <dbReference type="ARBA" id="ARBA00022576"/>
    </source>
</evidence>
<dbReference type="KEGG" id="hcz:G9Q37_06025"/>
<gene>
    <name evidence="8" type="ORF">G9Q37_06025</name>
</gene>
<dbReference type="InterPro" id="IPR015421">
    <property type="entry name" value="PyrdxlP-dep_Trfase_major"/>
</dbReference>
<keyword evidence="5 8" id="KW-0808">Transferase</keyword>
<feature type="domain" description="Aminotransferase class I/classII large" evidence="7">
    <location>
        <begin position="59"/>
        <end position="393"/>
    </location>
</feature>
<dbReference type="PANTHER" id="PTHR42790">
    <property type="entry name" value="AMINOTRANSFERASE"/>
    <property type="match status" value="1"/>
</dbReference>
<dbReference type="Gene3D" id="3.40.640.10">
    <property type="entry name" value="Type I PLP-dependent aspartate aminotransferase-like (Major domain)"/>
    <property type="match status" value="1"/>
</dbReference>
<dbReference type="RefSeq" id="WP_166225979.1">
    <property type="nucleotide sequence ID" value="NZ_CP049989.1"/>
</dbReference>
<comment type="similarity">
    <text evidence="2">Belongs to the class-I pyridoxal-phosphate-dependent aminotransferase family.</text>
</comment>
<evidence type="ECO:0000259" key="7">
    <source>
        <dbReference type="Pfam" id="PF00155"/>
    </source>
</evidence>
<proteinExistence type="inferred from homology"/>
<dbReference type="GO" id="GO:0030170">
    <property type="term" value="F:pyridoxal phosphate binding"/>
    <property type="evidence" value="ECO:0007669"/>
    <property type="project" value="InterPro"/>
</dbReference>
<dbReference type="Proteomes" id="UP000503162">
    <property type="component" value="Chromosome"/>
</dbReference>
<keyword evidence="4 8" id="KW-0032">Aminotransferase</keyword>
<evidence type="ECO:0000313" key="8">
    <source>
        <dbReference type="EMBL" id="QIM51731.1"/>
    </source>
</evidence>